<dbReference type="EMBL" id="WIVE01000002">
    <property type="protein sequence ID" value="MQX35214.1"/>
    <property type="molecule type" value="Genomic_DNA"/>
</dbReference>
<feature type="region of interest" description="Disordered" evidence="1">
    <location>
        <begin position="30"/>
        <end position="51"/>
    </location>
</feature>
<feature type="compositionally biased region" description="Basic and acidic residues" evidence="1">
    <location>
        <begin position="30"/>
        <end position="44"/>
    </location>
</feature>
<proteinExistence type="predicted"/>
<dbReference type="InterPro" id="IPR025711">
    <property type="entry name" value="PepSY"/>
</dbReference>
<evidence type="ECO:0000256" key="1">
    <source>
        <dbReference type="SAM" id="MobiDB-lite"/>
    </source>
</evidence>
<evidence type="ECO:0000259" key="2">
    <source>
        <dbReference type="Pfam" id="PF13670"/>
    </source>
</evidence>
<feature type="domain" description="PepSY" evidence="2">
    <location>
        <begin position="76"/>
        <end position="150"/>
    </location>
</feature>
<organism evidence="3 4">
    <name type="scientific">Roseospira navarrensis</name>
    <dbReference type="NCBI Taxonomy" id="140058"/>
    <lineage>
        <taxon>Bacteria</taxon>
        <taxon>Pseudomonadati</taxon>
        <taxon>Pseudomonadota</taxon>
        <taxon>Alphaproteobacteria</taxon>
        <taxon>Rhodospirillales</taxon>
        <taxon>Rhodospirillaceae</taxon>
        <taxon>Roseospira</taxon>
    </lineage>
</organism>
<dbReference type="Proteomes" id="UP000434582">
    <property type="component" value="Unassembled WGS sequence"/>
</dbReference>
<dbReference type="Pfam" id="PF13670">
    <property type="entry name" value="PepSY_2"/>
    <property type="match status" value="1"/>
</dbReference>
<reference evidence="3 4" key="1">
    <citation type="submission" date="2019-10" db="EMBL/GenBank/DDBJ databases">
        <title>Draft whole-genome sequence of the purple nonsulfur photosynthetic bacterium Roseospira navarrensis DSM 15114.</title>
        <authorList>
            <person name="Kyndt J.A."/>
            <person name="Meyer T.E."/>
        </authorList>
    </citation>
    <scope>NUCLEOTIDE SEQUENCE [LARGE SCALE GENOMIC DNA]</scope>
    <source>
        <strain evidence="3 4">DSM 15114</strain>
    </source>
</reference>
<sequence>MAASSPIAADRTLTGAIRSLSGAVWQGADRDAAMSRTRPPEKGRVAPTGSCIAEGDAPMRNTLVGLTAVMALSGAITASALAAEPALIGTDAPRSEWLSVGQAANLLTSQGYDVLEIRTDAGVYEIRAYDAKGEHIEAFVDPMNGKVLMKKRGHGAPRP</sequence>
<protein>
    <recommendedName>
        <fullName evidence="2">PepSY domain-containing protein</fullName>
    </recommendedName>
</protein>
<evidence type="ECO:0000313" key="4">
    <source>
        <dbReference type="Proteomes" id="UP000434582"/>
    </source>
</evidence>
<comment type="caution">
    <text evidence="3">The sequence shown here is derived from an EMBL/GenBank/DDBJ whole genome shotgun (WGS) entry which is preliminary data.</text>
</comment>
<name>A0A7X2D1J8_9PROT</name>
<accession>A0A7X2D1J8</accession>
<keyword evidence="4" id="KW-1185">Reference proteome</keyword>
<dbReference type="OrthoDB" id="7365433at2"/>
<gene>
    <name evidence="3" type="ORF">GHC57_01640</name>
</gene>
<dbReference type="AlphaFoldDB" id="A0A7X2D1J8"/>
<evidence type="ECO:0000313" key="3">
    <source>
        <dbReference type="EMBL" id="MQX35214.1"/>
    </source>
</evidence>